<dbReference type="PANTHER" id="PTHR43465">
    <property type="entry name" value="DUF1680 DOMAIN PROTEIN (AFU_ORTHOLOGUE AFUA_1G08910)"/>
    <property type="match status" value="1"/>
</dbReference>
<evidence type="ECO:0000259" key="1">
    <source>
        <dbReference type="Pfam" id="PF07944"/>
    </source>
</evidence>
<protein>
    <recommendedName>
        <fullName evidence="1">Non-reducing end beta-L-arabinofuranosidase-like GH127 catalytic domain-containing protein</fullName>
    </recommendedName>
</protein>
<dbReference type="SUPFAM" id="SSF48208">
    <property type="entry name" value="Six-hairpin glycosidases"/>
    <property type="match status" value="1"/>
</dbReference>
<gene>
    <name evidence="2" type="ORF">LK10_11595</name>
</gene>
<dbReference type="EMBL" id="JTDL01000115">
    <property type="protein sequence ID" value="KHL02744.1"/>
    <property type="molecule type" value="Genomic_DNA"/>
</dbReference>
<sequence length="282" mass="30408">YGHLIQAAIARGRTHGEDLLVTIARRAADHVCEAFGEDGIRRVGGHPEIELALAEFARYTGERKYLEQARLFIERRGHGTLGPIPFGAQYFQDDVPVREARAMSGHAVRALYLAAGGIDVAVETGDEGLLGALASQTAMTTARRTYITGGMGAHHEGESFGADFELPPDRAYSETCAGVGSVMVHHRLLLARGDEHCADLIERTLYNVVCASPAADGESFFYTNSLHQREEGTPPAPDRASPRAASSLRAPWFEVSCCPTNVARTLASLAAYIATRTEDGIQ</sequence>
<dbReference type="Proteomes" id="UP000030982">
    <property type="component" value="Unassembled WGS sequence"/>
</dbReference>
<reference evidence="2 3" key="1">
    <citation type="submission" date="2014-09" db="EMBL/GenBank/DDBJ databases">
        <title>Genome sequence of Sinomonas sp. MUSC 117.</title>
        <authorList>
            <person name="Lee L.-H."/>
        </authorList>
    </citation>
    <scope>NUCLEOTIDE SEQUENCE [LARGE SCALE GENOMIC DNA]</scope>
    <source>
        <strain evidence="2 3">MUSC 117</strain>
    </source>
</reference>
<evidence type="ECO:0000313" key="2">
    <source>
        <dbReference type="EMBL" id="KHL02744.1"/>
    </source>
</evidence>
<dbReference type="Pfam" id="PF07944">
    <property type="entry name" value="Beta-AFase-like_GH127_cat"/>
    <property type="match status" value="1"/>
</dbReference>
<feature type="domain" description="Non-reducing end beta-L-arabinofuranosidase-like GH127 catalytic" evidence="1">
    <location>
        <begin position="2"/>
        <end position="270"/>
    </location>
</feature>
<dbReference type="PANTHER" id="PTHR43465:SF2">
    <property type="entry name" value="DUF1680 DOMAIN PROTEIN (AFU_ORTHOLOGUE AFUA_1G08910)"/>
    <property type="match status" value="1"/>
</dbReference>
<evidence type="ECO:0000313" key="3">
    <source>
        <dbReference type="Proteomes" id="UP000030982"/>
    </source>
</evidence>
<accession>A0A0B2ALK9</accession>
<comment type="caution">
    <text evidence="2">The sequence shown here is derived from an EMBL/GenBank/DDBJ whole genome shotgun (WGS) entry which is preliminary data.</text>
</comment>
<dbReference type="InterPro" id="IPR049174">
    <property type="entry name" value="Beta-AFase-like"/>
</dbReference>
<dbReference type="InterPro" id="IPR008928">
    <property type="entry name" value="6-hairpin_glycosidase_sf"/>
</dbReference>
<proteinExistence type="predicted"/>
<dbReference type="InterPro" id="IPR012878">
    <property type="entry name" value="Beta-AFase-like_GH127_cat"/>
</dbReference>
<dbReference type="AlphaFoldDB" id="A0A0B2ALK9"/>
<keyword evidence="3" id="KW-1185">Reference proteome</keyword>
<dbReference type="GO" id="GO:0005975">
    <property type="term" value="P:carbohydrate metabolic process"/>
    <property type="evidence" value="ECO:0007669"/>
    <property type="project" value="InterPro"/>
</dbReference>
<dbReference type="RefSeq" id="WP_043123804.1">
    <property type="nucleotide sequence ID" value="NZ_JTDL01000115.1"/>
</dbReference>
<name>A0A0B2ALK9_9MICC</name>
<organism evidence="2 3">
    <name type="scientific">Sinomonas humi</name>
    <dbReference type="NCBI Taxonomy" id="1338436"/>
    <lineage>
        <taxon>Bacteria</taxon>
        <taxon>Bacillati</taxon>
        <taxon>Actinomycetota</taxon>
        <taxon>Actinomycetes</taxon>
        <taxon>Micrococcales</taxon>
        <taxon>Micrococcaceae</taxon>
        <taxon>Sinomonas</taxon>
    </lineage>
</organism>
<feature type="non-terminal residue" evidence="2">
    <location>
        <position position="282"/>
    </location>
</feature>
<feature type="non-terminal residue" evidence="2">
    <location>
        <position position="1"/>
    </location>
</feature>